<name>A0A934QNT5_9PSEU</name>
<dbReference type="AlphaFoldDB" id="A0A934QNT5"/>
<keyword evidence="3" id="KW-1185">Reference proteome</keyword>
<evidence type="ECO:0000256" key="1">
    <source>
        <dbReference type="SAM" id="Phobius"/>
    </source>
</evidence>
<dbReference type="EMBL" id="JAENJH010000001">
    <property type="protein sequence ID" value="MBK1783920.1"/>
    <property type="molecule type" value="Genomic_DNA"/>
</dbReference>
<evidence type="ECO:0008006" key="4">
    <source>
        <dbReference type="Google" id="ProtNLM"/>
    </source>
</evidence>
<comment type="caution">
    <text evidence="2">The sequence shown here is derived from an EMBL/GenBank/DDBJ whole genome shotgun (WGS) entry which is preliminary data.</text>
</comment>
<sequence>MRTFPSRVRLVALAVASVIWLALGFAGLGFLDGYVYIGLGAACLLSCAYHENKRRQSDTEPADGD</sequence>
<proteinExistence type="predicted"/>
<keyword evidence="1" id="KW-0472">Membrane</keyword>
<protein>
    <recommendedName>
        <fullName evidence="4">DUF2530 domain-containing protein</fullName>
    </recommendedName>
</protein>
<reference evidence="2" key="1">
    <citation type="submission" date="2020-12" db="EMBL/GenBank/DDBJ databases">
        <title>Prauserella sp. ASG 168, a novel actinomycete isolated from cave rock.</title>
        <authorList>
            <person name="Suriyachadkun C."/>
        </authorList>
    </citation>
    <scope>NUCLEOTIDE SEQUENCE</scope>
    <source>
        <strain evidence="2">ASG 168</strain>
    </source>
</reference>
<keyword evidence="1" id="KW-1133">Transmembrane helix</keyword>
<dbReference type="Proteomes" id="UP000635245">
    <property type="component" value="Unassembled WGS sequence"/>
</dbReference>
<evidence type="ECO:0000313" key="2">
    <source>
        <dbReference type="EMBL" id="MBK1783920.1"/>
    </source>
</evidence>
<feature type="transmembrane region" description="Helical" evidence="1">
    <location>
        <begin position="34"/>
        <end position="50"/>
    </location>
</feature>
<gene>
    <name evidence="2" type="ORF">JHE00_06215</name>
</gene>
<evidence type="ECO:0000313" key="3">
    <source>
        <dbReference type="Proteomes" id="UP000635245"/>
    </source>
</evidence>
<accession>A0A934QNT5</accession>
<dbReference type="RefSeq" id="WP_200315569.1">
    <property type="nucleotide sequence ID" value="NZ_JAENJH010000001.1"/>
</dbReference>
<keyword evidence="1" id="KW-0812">Transmembrane</keyword>
<organism evidence="2 3">
    <name type="scientific">Prauserella cavernicola</name>
    <dbReference type="NCBI Taxonomy" id="2800127"/>
    <lineage>
        <taxon>Bacteria</taxon>
        <taxon>Bacillati</taxon>
        <taxon>Actinomycetota</taxon>
        <taxon>Actinomycetes</taxon>
        <taxon>Pseudonocardiales</taxon>
        <taxon>Pseudonocardiaceae</taxon>
        <taxon>Prauserella</taxon>
    </lineage>
</organism>